<organism evidence="2 3">
    <name type="scientific">Phytophthora cactorum</name>
    <dbReference type="NCBI Taxonomy" id="29920"/>
    <lineage>
        <taxon>Eukaryota</taxon>
        <taxon>Sar</taxon>
        <taxon>Stramenopiles</taxon>
        <taxon>Oomycota</taxon>
        <taxon>Peronosporomycetes</taxon>
        <taxon>Peronosporales</taxon>
        <taxon>Peronosporaceae</taxon>
        <taxon>Phytophthora</taxon>
    </lineage>
</organism>
<dbReference type="AlphaFoldDB" id="A0A8T1TLE9"/>
<evidence type="ECO:0000256" key="1">
    <source>
        <dbReference type="SAM" id="Phobius"/>
    </source>
</evidence>
<keyword evidence="1" id="KW-1133">Transmembrane helix</keyword>
<dbReference type="VEuPathDB" id="FungiDB:PC110_g23209"/>
<accession>A0A8T1TLE9</accession>
<keyword evidence="1" id="KW-0472">Membrane</keyword>
<keyword evidence="1" id="KW-0812">Transmembrane</keyword>
<dbReference type="Proteomes" id="UP000688947">
    <property type="component" value="Unassembled WGS sequence"/>
</dbReference>
<evidence type="ECO:0000313" key="3">
    <source>
        <dbReference type="Proteomes" id="UP000688947"/>
    </source>
</evidence>
<name>A0A8T1TLE9_9STRA</name>
<sequence length="217" mass="24913">MQFTQDEALELLSLLASFGEESLWQALLQVGCFEVPERLLVPNVRFQLGTYCDVNAEQDYRFDVRGVCLLARLFALPAVIVTESNDRCHVEEAAALLLFRLSFLRRLHDMASTFGRSRPAINRIFLWMNARYRDRMYFHLGVIGQRSEYAARPPEKDTDLKTCSAKCTAATKGCIAFSFKVILLLIALFYYFNRLLMIIGARIDYTGRTAHAFFRTV</sequence>
<dbReference type="OrthoDB" id="126751at2759"/>
<comment type="caution">
    <text evidence="2">The sequence shown here is derived from an EMBL/GenBank/DDBJ whole genome shotgun (WGS) entry which is preliminary data.</text>
</comment>
<reference evidence="2" key="1">
    <citation type="submission" date="2021-01" db="EMBL/GenBank/DDBJ databases">
        <title>Phytophthora aleatoria, a newly-described species from Pinus radiata is distinct from Phytophthora cactorum isolates based on comparative genomics.</title>
        <authorList>
            <person name="Mcdougal R."/>
            <person name="Panda P."/>
            <person name="Williams N."/>
            <person name="Studholme D.J."/>
        </authorList>
    </citation>
    <scope>NUCLEOTIDE SEQUENCE</scope>
    <source>
        <strain evidence="2">NZFS 3830</strain>
    </source>
</reference>
<proteinExistence type="predicted"/>
<gene>
    <name evidence="2" type="ORF">JG687_00018200</name>
</gene>
<protein>
    <submittedName>
        <fullName evidence="2">Uncharacterized protein</fullName>
    </submittedName>
</protein>
<evidence type="ECO:0000313" key="2">
    <source>
        <dbReference type="EMBL" id="KAG6943849.1"/>
    </source>
</evidence>
<feature type="transmembrane region" description="Helical" evidence="1">
    <location>
        <begin position="175"/>
        <end position="192"/>
    </location>
</feature>
<dbReference type="EMBL" id="JAENGZ010002390">
    <property type="protein sequence ID" value="KAG6943849.1"/>
    <property type="molecule type" value="Genomic_DNA"/>
</dbReference>